<dbReference type="AlphaFoldDB" id="A0A6G0QGL6"/>
<proteinExistence type="predicted"/>
<reference evidence="1 2" key="1">
    <citation type="submission" date="2018-09" db="EMBL/GenBank/DDBJ databases">
        <title>Genomic investigation of the strawberry pathogen Phytophthora fragariae indicates pathogenicity is determined by transcriptional variation in three key races.</title>
        <authorList>
            <person name="Adams T.M."/>
            <person name="Armitage A.D."/>
            <person name="Sobczyk M.K."/>
            <person name="Bates H.J."/>
            <person name="Dunwell J.M."/>
            <person name="Nellist C.F."/>
            <person name="Harrison R.J."/>
        </authorList>
    </citation>
    <scope>NUCLEOTIDE SEQUENCE [LARGE SCALE GENOMIC DNA]</scope>
    <source>
        <strain evidence="1 2">NOV-77</strain>
    </source>
</reference>
<name>A0A6G0QGL6_9STRA</name>
<protein>
    <submittedName>
        <fullName evidence="1">Uncharacterized protein</fullName>
    </submittedName>
</protein>
<dbReference type="Proteomes" id="UP000486351">
    <property type="component" value="Unassembled WGS sequence"/>
</dbReference>
<sequence>MGCDKQSYNGGRRSLDYRSDGVQFFGAGSGYGWLQEDPQRLFGGSLFSDEVPPAWGRECEMGCSWAPDTDAEPCLVSATNKKTRRQGARGLGGPPALTITVKESTTKVKVPRTLLEDKLRMISTSPVSSEALL</sequence>
<comment type="caution">
    <text evidence="1">The sequence shown here is derived from an EMBL/GenBank/DDBJ whole genome shotgun (WGS) entry which is preliminary data.</text>
</comment>
<gene>
    <name evidence="1" type="ORF">PF008_g26888</name>
</gene>
<dbReference type="EMBL" id="QXFY01003396">
    <property type="protein sequence ID" value="KAE9285558.1"/>
    <property type="molecule type" value="Genomic_DNA"/>
</dbReference>
<organism evidence="1 2">
    <name type="scientific">Phytophthora fragariae</name>
    <dbReference type="NCBI Taxonomy" id="53985"/>
    <lineage>
        <taxon>Eukaryota</taxon>
        <taxon>Sar</taxon>
        <taxon>Stramenopiles</taxon>
        <taxon>Oomycota</taxon>
        <taxon>Peronosporomycetes</taxon>
        <taxon>Peronosporales</taxon>
        <taxon>Peronosporaceae</taxon>
        <taxon>Phytophthora</taxon>
    </lineage>
</organism>
<accession>A0A6G0QGL6</accession>
<evidence type="ECO:0000313" key="2">
    <source>
        <dbReference type="Proteomes" id="UP000486351"/>
    </source>
</evidence>
<evidence type="ECO:0000313" key="1">
    <source>
        <dbReference type="EMBL" id="KAE9285558.1"/>
    </source>
</evidence>